<dbReference type="InterPro" id="IPR023385">
    <property type="entry name" value="YopX-like_C"/>
</dbReference>
<name>A0AAE3A5W3_9FIRM</name>
<feature type="domain" description="YopX protein" evidence="1">
    <location>
        <begin position="7"/>
        <end position="154"/>
    </location>
</feature>
<dbReference type="SUPFAM" id="SSF159006">
    <property type="entry name" value="YopX-like"/>
    <property type="match status" value="1"/>
</dbReference>
<proteinExistence type="predicted"/>
<evidence type="ECO:0000313" key="2">
    <source>
        <dbReference type="EMBL" id="MCC2124828.1"/>
    </source>
</evidence>
<dbReference type="Gene3D" id="2.30.30.290">
    <property type="entry name" value="YopX-like domains"/>
    <property type="match status" value="1"/>
</dbReference>
<accession>A0AAE3A5W3</accession>
<comment type="caution">
    <text evidence="2">The sequence shown here is derived from an EMBL/GenBank/DDBJ whole genome shotgun (WGS) entry which is preliminary data.</text>
</comment>
<organism evidence="2 3">
    <name type="scientific">Hominiventricola filiformis</name>
    <dbReference type="NCBI Taxonomy" id="2885352"/>
    <lineage>
        <taxon>Bacteria</taxon>
        <taxon>Bacillati</taxon>
        <taxon>Bacillota</taxon>
        <taxon>Clostridia</taxon>
        <taxon>Lachnospirales</taxon>
        <taxon>Lachnospiraceae</taxon>
        <taxon>Hominiventricola</taxon>
    </lineage>
</organism>
<sequence>MKGFKCRGWSPDLKTWVYGAYYEHCTCAVCFSNEDKPEYHQTKIVFEQIQDWNFPYRTLVADVIPESVGAFTGCRLDGVEVYEGDVIVYDVGGDLQFYGLVKYGRYYDNHMGFYIDWHKKCLLKNEILYWMEYPNGHVYEKVKIVGNIYENPKLEEKVYG</sequence>
<dbReference type="Proteomes" id="UP001198220">
    <property type="component" value="Unassembled WGS sequence"/>
</dbReference>
<protein>
    <submittedName>
        <fullName evidence="2">YopX family protein</fullName>
    </submittedName>
</protein>
<dbReference type="InterPro" id="IPR019096">
    <property type="entry name" value="YopX_protein"/>
</dbReference>
<dbReference type="AlphaFoldDB" id="A0AAE3A5W3"/>
<gene>
    <name evidence="2" type="ORF">LKD36_01390</name>
</gene>
<evidence type="ECO:0000313" key="3">
    <source>
        <dbReference type="Proteomes" id="UP001198220"/>
    </source>
</evidence>
<reference evidence="2 3" key="1">
    <citation type="submission" date="2021-10" db="EMBL/GenBank/DDBJ databases">
        <title>Anaerobic single-cell dispensing facilitates the cultivation of human gut bacteria.</title>
        <authorList>
            <person name="Afrizal A."/>
        </authorList>
    </citation>
    <scope>NUCLEOTIDE SEQUENCE [LARGE SCALE GENOMIC DNA]</scope>
    <source>
        <strain evidence="2 3">CLA-AA-H276</strain>
    </source>
</reference>
<keyword evidence="3" id="KW-1185">Reference proteome</keyword>
<evidence type="ECO:0000259" key="1">
    <source>
        <dbReference type="Pfam" id="PF09643"/>
    </source>
</evidence>
<dbReference type="Pfam" id="PF09643">
    <property type="entry name" value="YopX"/>
    <property type="match status" value="1"/>
</dbReference>
<dbReference type="RefSeq" id="WP_308458383.1">
    <property type="nucleotide sequence ID" value="NZ_JAJEPS010000001.1"/>
</dbReference>
<dbReference type="EMBL" id="JAJEPS010000001">
    <property type="protein sequence ID" value="MCC2124828.1"/>
    <property type="molecule type" value="Genomic_DNA"/>
</dbReference>